<dbReference type="SUPFAM" id="SSF53335">
    <property type="entry name" value="S-adenosyl-L-methionine-dependent methyltransferases"/>
    <property type="match status" value="1"/>
</dbReference>
<dbReference type="PRINTS" id="PR00506">
    <property type="entry name" value="D21N6MTFRASE"/>
</dbReference>
<accession>A0A449B4P2</accession>
<dbReference type="Gene3D" id="3.40.50.150">
    <property type="entry name" value="Vaccinia Virus protein VP39"/>
    <property type="match status" value="1"/>
</dbReference>
<proteinExistence type="inferred from homology"/>
<sequence length="538" mass="62923">MKLFENFKERIEEISSKELNQDQKDLAIKILEKFKDEEKQLEYVFQFIAQRIKTGFRFDAAPEANSKTIAILKKDEELSFVLDENKTKENTLIIGENYDALKNLIIVERERERAGLSYKYDLIYIDPPYNTEATKNDGNAVSDNNEEIKANKFVYRDKYSRNGWLNLMNERLKLAKELLKDDGVIFVSIDDAEQAYLKVLMDEIFGEENFVNNFMWMHGLGKKDKFSRTLQEYVLCYCRDKSFLKSWRYDKIIEYDNLSNPDNDSRGEWFSGSISFSEERSNKNHPNYFTIYSPSGISWTRQWQCNEEEMKELLKNNLIYFGTPPEYNNVPRYKKFNGETVEIILTNFFDNHGTTKSAKTELYKIIKKPSDIKKEHTPKPTLLIKDIVKLISGEKTRILDFFAGSGTTAHAVLELNREDNGNRTFTLVTNNENNIGIDVNYERLYRINHGIGTKGETFEWTNKNEPYKANLNVFKLEYFDVSPNNLDINVKELANKLINVLKEFGITSIDQNNEQEYINLLNDLSSLKPLEKENNESN</sequence>
<keyword evidence="3" id="KW-0808">Transferase</keyword>
<dbReference type="RefSeq" id="WP_129646721.1">
    <property type="nucleotide sequence ID" value="NZ_LR215037.1"/>
</dbReference>
<gene>
    <name evidence="6" type="ORF">NCTC10168_00458</name>
</gene>
<dbReference type="PROSITE" id="PS00092">
    <property type="entry name" value="N6_MTASE"/>
    <property type="match status" value="1"/>
</dbReference>
<evidence type="ECO:0000256" key="3">
    <source>
        <dbReference type="ARBA" id="ARBA00022679"/>
    </source>
</evidence>
<keyword evidence="7" id="KW-1185">Reference proteome</keyword>
<dbReference type="InterPro" id="IPR029063">
    <property type="entry name" value="SAM-dependent_MTases_sf"/>
</dbReference>
<dbReference type="KEGG" id="mmau:NCTC10168_00458"/>
<dbReference type="GO" id="GO:0008170">
    <property type="term" value="F:N-methyltransferase activity"/>
    <property type="evidence" value="ECO:0007669"/>
    <property type="project" value="InterPro"/>
</dbReference>
<dbReference type="InterPro" id="IPR002052">
    <property type="entry name" value="DNA_methylase_N6_adenine_CS"/>
</dbReference>
<dbReference type="OrthoDB" id="9800801at2"/>
<dbReference type="InterPro" id="IPR002295">
    <property type="entry name" value="N4/N6-MTase_EcoPI_Mod-like"/>
</dbReference>
<evidence type="ECO:0000256" key="2">
    <source>
        <dbReference type="ARBA" id="ARBA00022603"/>
    </source>
</evidence>
<dbReference type="REBASE" id="298871">
    <property type="entry name" value="M.Mma10168ORF458P"/>
</dbReference>
<evidence type="ECO:0000313" key="6">
    <source>
        <dbReference type="EMBL" id="VEU75536.1"/>
    </source>
</evidence>
<protein>
    <submittedName>
        <fullName evidence="6">Type III restriction-modification system: methylase</fullName>
    </submittedName>
</protein>
<evidence type="ECO:0000256" key="4">
    <source>
        <dbReference type="ARBA" id="ARBA00022691"/>
    </source>
</evidence>
<evidence type="ECO:0000256" key="1">
    <source>
        <dbReference type="ARBA" id="ARBA00006594"/>
    </source>
</evidence>
<feature type="domain" description="DNA methylase N-4/N-6" evidence="5">
    <location>
        <begin position="121"/>
        <end position="445"/>
    </location>
</feature>
<dbReference type="Proteomes" id="UP000290243">
    <property type="component" value="Chromosome"/>
</dbReference>
<dbReference type="GO" id="GO:0003677">
    <property type="term" value="F:DNA binding"/>
    <property type="evidence" value="ECO:0007669"/>
    <property type="project" value="InterPro"/>
</dbReference>
<keyword evidence="4" id="KW-0949">S-adenosyl-L-methionine</keyword>
<organism evidence="6 7">
    <name type="scientific">Mycoplasmopsis maculosa</name>
    <dbReference type="NCBI Taxonomy" id="114885"/>
    <lineage>
        <taxon>Bacteria</taxon>
        <taxon>Bacillati</taxon>
        <taxon>Mycoplasmatota</taxon>
        <taxon>Mycoplasmoidales</taxon>
        <taxon>Metamycoplasmataceae</taxon>
        <taxon>Mycoplasmopsis</taxon>
    </lineage>
</organism>
<dbReference type="AlphaFoldDB" id="A0A449B4P2"/>
<keyword evidence="2 6" id="KW-0489">Methyltransferase</keyword>
<dbReference type="Pfam" id="PF01555">
    <property type="entry name" value="N6_N4_Mtase"/>
    <property type="match status" value="1"/>
</dbReference>
<reference evidence="6 7" key="1">
    <citation type="submission" date="2019-01" db="EMBL/GenBank/DDBJ databases">
        <authorList>
            <consortium name="Pathogen Informatics"/>
        </authorList>
    </citation>
    <scope>NUCLEOTIDE SEQUENCE [LARGE SCALE GENOMIC DNA]</scope>
    <source>
        <strain evidence="6 7">NCTC10168</strain>
    </source>
</reference>
<name>A0A449B4P2_9BACT</name>
<dbReference type="GO" id="GO:0032259">
    <property type="term" value="P:methylation"/>
    <property type="evidence" value="ECO:0007669"/>
    <property type="project" value="UniProtKB-KW"/>
</dbReference>
<evidence type="ECO:0000313" key="7">
    <source>
        <dbReference type="Proteomes" id="UP000290243"/>
    </source>
</evidence>
<dbReference type="InterPro" id="IPR002941">
    <property type="entry name" value="DNA_methylase_N4/N6"/>
</dbReference>
<dbReference type="EMBL" id="LR215037">
    <property type="protein sequence ID" value="VEU75536.1"/>
    <property type="molecule type" value="Genomic_DNA"/>
</dbReference>
<evidence type="ECO:0000259" key="5">
    <source>
        <dbReference type="Pfam" id="PF01555"/>
    </source>
</evidence>
<comment type="similarity">
    <text evidence="1">Belongs to the N(4)/N(6)-methyltransferase family.</text>
</comment>